<accession>A0A0B5ER20</accession>
<evidence type="ECO:0000313" key="3">
    <source>
        <dbReference type="Proteomes" id="UP000031523"/>
    </source>
</evidence>
<proteinExistence type="predicted"/>
<keyword evidence="3" id="KW-1185">Reference proteome</keyword>
<feature type="region of interest" description="Disordered" evidence="1">
    <location>
        <begin position="19"/>
        <end position="45"/>
    </location>
</feature>
<reference evidence="2 3" key="1">
    <citation type="submission" date="2015-01" db="EMBL/GenBank/DDBJ databases">
        <title>Enhanced salinomycin production by adjusting the supply of polyketide extender units in Streptomyce albus DSM 41398.</title>
        <authorList>
            <person name="Lu C."/>
        </authorList>
    </citation>
    <scope>NUCLEOTIDE SEQUENCE [LARGE SCALE GENOMIC DNA]</scope>
    <source>
        <strain evidence="3">ATCC 21838 / DSM 41398 / FERM P-419 / JCM 4703 / NBRC 107858</strain>
    </source>
</reference>
<dbReference type="KEGG" id="sals:SLNWT_0221"/>
<organism evidence="2 3">
    <name type="scientific">Streptomyces albus (strain ATCC 21838 / DSM 41398 / FERM P-419 / JCM 4703 / NBRC 107858)</name>
    <dbReference type="NCBI Taxonomy" id="1081613"/>
    <lineage>
        <taxon>Bacteria</taxon>
        <taxon>Bacillati</taxon>
        <taxon>Actinomycetota</taxon>
        <taxon>Actinomycetes</taxon>
        <taxon>Kitasatosporales</taxon>
        <taxon>Streptomycetaceae</taxon>
        <taxon>Streptomyces</taxon>
    </lineage>
</organism>
<dbReference type="AlphaFoldDB" id="A0A0B5ER20"/>
<dbReference type="EMBL" id="CP010519">
    <property type="protein sequence ID" value="AJE80597.1"/>
    <property type="molecule type" value="Genomic_DNA"/>
</dbReference>
<sequence length="45" mass="4844">MIGKLAWFRAQSTGCCRPVTRTGHGRDAPASRTALRAGRTSARTL</sequence>
<protein>
    <submittedName>
        <fullName evidence="2">Uncharacterized protein</fullName>
    </submittedName>
</protein>
<name>A0A0B5ER20_STRA4</name>
<evidence type="ECO:0000313" key="2">
    <source>
        <dbReference type="EMBL" id="AJE80597.1"/>
    </source>
</evidence>
<dbReference type="Proteomes" id="UP000031523">
    <property type="component" value="Chromosome"/>
</dbReference>
<evidence type="ECO:0000256" key="1">
    <source>
        <dbReference type="SAM" id="MobiDB-lite"/>
    </source>
</evidence>
<gene>
    <name evidence="2" type="ORF">SLNWT_0221</name>
</gene>